<dbReference type="PANTHER" id="PTHR23502">
    <property type="entry name" value="MAJOR FACILITATOR SUPERFAMILY"/>
    <property type="match status" value="1"/>
</dbReference>
<dbReference type="Pfam" id="PF07690">
    <property type="entry name" value="MFS_1"/>
    <property type="match status" value="1"/>
</dbReference>
<comment type="similarity">
    <text evidence="2">Belongs to the major facilitator superfamily.</text>
</comment>
<evidence type="ECO:0000256" key="1">
    <source>
        <dbReference type="ARBA" id="ARBA00004141"/>
    </source>
</evidence>
<feature type="domain" description="Major facilitator superfamily (MFS) profile" evidence="7">
    <location>
        <begin position="49"/>
        <end position="477"/>
    </location>
</feature>
<evidence type="ECO:0000259" key="7">
    <source>
        <dbReference type="PROSITE" id="PS50850"/>
    </source>
</evidence>
<dbReference type="VEuPathDB" id="FungiDB:Z519_03033"/>
<reference evidence="8" key="1">
    <citation type="submission" date="2015-01" db="EMBL/GenBank/DDBJ databases">
        <title>The Genome Sequence of Cladophialophora bantiana CBS 173.52.</title>
        <authorList>
            <consortium name="The Broad Institute Genomics Platform"/>
            <person name="Cuomo C."/>
            <person name="de Hoog S."/>
            <person name="Gorbushina A."/>
            <person name="Stielow B."/>
            <person name="Teixiera M."/>
            <person name="Abouelleil A."/>
            <person name="Chapman S.B."/>
            <person name="Priest M."/>
            <person name="Young S.K."/>
            <person name="Wortman J."/>
            <person name="Nusbaum C."/>
            <person name="Birren B."/>
        </authorList>
    </citation>
    <scope>NUCLEOTIDE SEQUENCE [LARGE SCALE GENOMIC DNA]</scope>
    <source>
        <strain evidence="8">CBS 173.52</strain>
    </source>
</reference>
<evidence type="ECO:0000313" key="9">
    <source>
        <dbReference type="Proteomes" id="UP000053789"/>
    </source>
</evidence>
<feature type="transmembrane region" description="Helical" evidence="6">
    <location>
        <begin position="175"/>
        <end position="196"/>
    </location>
</feature>
<keyword evidence="3 6" id="KW-0812">Transmembrane</keyword>
<comment type="subcellular location">
    <subcellularLocation>
        <location evidence="1">Membrane</location>
        <topology evidence="1">Multi-pass membrane protein</topology>
    </subcellularLocation>
</comment>
<proteinExistence type="inferred from homology"/>
<dbReference type="RefSeq" id="XP_016622636.1">
    <property type="nucleotide sequence ID" value="XM_016760786.1"/>
</dbReference>
<feature type="transmembrane region" description="Helical" evidence="6">
    <location>
        <begin position="273"/>
        <end position="296"/>
    </location>
</feature>
<feature type="transmembrane region" description="Helical" evidence="6">
    <location>
        <begin position="141"/>
        <end position="163"/>
    </location>
</feature>
<dbReference type="FunFam" id="1.20.1250.20:FF:000011">
    <property type="entry name" value="MFS multidrug transporter, putative"/>
    <property type="match status" value="1"/>
</dbReference>
<dbReference type="CDD" id="cd17323">
    <property type="entry name" value="MFS_Tpo1_MDR_like"/>
    <property type="match status" value="1"/>
</dbReference>
<evidence type="ECO:0000256" key="6">
    <source>
        <dbReference type="SAM" id="Phobius"/>
    </source>
</evidence>
<dbReference type="GO" id="GO:0016020">
    <property type="term" value="C:membrane"/>
    <property type="evidence" value="ECO:0007669"/>
    <property type="project" value="UniProtKB-SubCell"/>
</dbReference>
<dbReference type="InterPro" id="IPR036259">
    <property type="entry name" value="MFS_trans_sf"/>
</dbReference>
<feature type="transmembrane region" description="Helical" evidence="6">
    <location>
        <begin position="383"/>
        <end position="405"/>
    </location>
</feature>
<dbReference type="InterPro" id="IPR020846">
    <property type="entry name" value="MFS_dom"/>
</dbReference>
<evidence type="ECO:0000256" key="2">
    <source>
        <dbReference type="ARBA" id="ARBA00008335"/>
    </source>
</evidence>
<sequence>MGESKDAIPSSNAEKIGPICSTEAFLVDWEGDDDATNPLNWSRKAKAISTILVSCLSLLTPLASSMLAPGVQQLVADFDIHSEFLITLVISIYLIGYAVGPLVCAPMSELYGRQVVYHITNVLFTIFTIVCALAPNLNILIGFRFLAGAAGSAPLVLGSGVITDIYPRERRGSKLSTFAMGPLLGPVIGPIAGAFLCQKMRWRWVFWVLTIAAGVMTMLCFAFLKETYAPVLLERKAARLRKTTGDSRYVPIAGLKGNSRQALWSALIRPTKMFFLSPIVPLFCIYIGIVYGYMYILFTTFTEVYEYVYNFSAGIAGLSFIGIGLGMFGGLWVFSATSDRLIRREMGKGNVPQPELRLQGMLPSAVCIPIGLFWYGWSAEKRIHWIMPILGTVWIGYGNIGIFIAAQAYLIDCYPRYAASVTGVITVVRSALGAFLPLAGRPLYAQLGLGWGNSVLGFIALAMVPLPLALVHIGERLRTSPRFQISL</sequence>
<dbReference type="PROSITE" id="PS50850">
    <property type="entry name" value="MFS"/>
    <property type="match status" value="1"/>
</dbReference>
<evidence type="ECO:0000256" key="5">
    <source>
        <dbReference type="ARBA" id="ARBA00023136"/>
    </source>
</evidence>
<feature type="transmembrane region" description="Helical" evidence="6">
    <location>
        <begin position="84"/>
        <end position="103"/>
    </location>
</feature>
<feature type="transmembrane region" description="Helical" evidence="6">
    <location>
        <begin position="356"/>
        <end position="377"/>
    </location>
</feature>
<protein>
    <recommendedName>
        <fullName evidence="7">Major facilitator superfamily (MFS) profile domain-containing protein</fullName>
    </recommendedName>
</protein>
<name>A0A0D2GBQ8_CLAB1</name>
<feature type="transmembrane region" description="Helical" evidence="6">
    <location>
        <begin position="417"/>
        <end position="439"/>
    </location>
</feature>
<organism evidence="8 9">
    <name type="scientific">Cladophialophora bantiana (strain ATCC 10958 / CBS 173.52 / CDC B-1940 / NIH 8579)</name>
    <name type="common">Xylohypha bantiana</name>
    <dbReference type="NCBI Taxonomy" id="1442370"/>
    <lineage>
        <taxon>Eukaryota</taxon>
        <taxon>Fungi</taxon>
        <taxon>Dikarya</taxon>
        <taxon>Ascomycota</taxon>
        <taxon>Pezizomycotina</taxon>
        <taxon>Eurotiomycetes</taxon>
        <taxon>Chaetothyriomycetidae</taxon>
        <taxon>Chaetothyriales</taxon>
        <taxon>Herpotrichiellaceae</taxon>
        <taxon>Cladophialophora</taxon>
    </lineage>
</organism>
<dbReference type="GeneID" id="27695961"/>
<feature type="transmembrane region" description="Helical" evidence="6">
    <location>
        <begin position="115"/>
        <end position="135"/>
    </location>
</feature>
<gene>
    <name evidence="8" type="ORF">Z519_03033</name>
</gene>
<dbReference type="InterPro" id="IPR011701">
    <property type="entry name" value="MFS"/>
</dbReference>
<keyword evidence="9" id="KW-1185">Reference proteome</keyword>
<dbReference type="Gene3D" id="1.20.1250.20">
    <property type="entry name" value="MFS general substrate transporter like domains"/>
    <property type="match status" value="1"/>
</dbReference>
<feature type="transmembrane region" description="Helical" evidence="6">
    <location>
        <begin position="202"/>
        <end position="224"/>
    </location>
</feature>
<feature type="transmembrane region" description="Helical" evidence="6">
    <location>
        <begin position="47"/>
        <end position="64"/>
    </location>
</feature>
<dbReference type="OrthoDB" id="6770063at2759"/>
<keyword evidence="4 6" id="KW-1133">Transmembrane helix</keyword>
<dbReference type="GO" id="GO:0022857">
    <property type="term" value="F:transmembrane transporter activity"/>
    <property type="evidence" value="ECO:0007669"/>
    <property type="project" value="InterPro"/>
</dbReference>
<feature type="transmembrane region" description="Helical" evidence="6">
    <location>
        <begin position="451"/>
        <end position="473"/>
    </location>
</feature>
<dbReference type="PANTHER" id="PTHR23502:SF68">
    <property type="entry name" value="MULTIDRUG TRANSPORTER, PUTATIVE (AFU_ORTHOLOGUE AFUA_3G01120)-RELATED"/>
    <property type="match status" value="1"/>
</dbReference>
<evidence type="ECO:0000313" key="8">
    <source>
        <dbReference type="EMBL" id="KIW95967.1"/>
    </source>
</evidence>
<evidence type="ECO:0000256" key="3">
    <source>
        <dbReference type="ARBA" id="ARBA00022692"/>
    </source>
</evidence>
<dbReference type="SUPFAM" id="SSF103473">
    <property type="entry name" value="MFS general substrate transporter"/>
    <property type="match status" value="1"/>
</dbReference>
<feature type="transmembrane region" description="Helical" evidence="6">
    <location>
        <begin position="308"/>
        <end position="335"/>
    </location>
</feature>
<dbReference type="EMBL" id="KN846983">
    <property type="protein sequence ID" value="KIW95967.1"/>
    <property type="molecule type" value="Genomic_DNA"/>
</dbReference>
<keyword evidence="5 6" id="KW-0472">Membrane</keyword>
<dbReference type="AlphaFoldDB" id="A0A0D2GBQ8"/>
<accession>A0A0D2GBQ8</accession>
<dbReference type="HOGENOM" id="CLU_008455_1_1_1"/>
<dbReference type="Proteomes" id="UP000053789">
    <property type="component" value="Unassembled WGS sequence"/>
</dbReference>
<evidence type="ECO:0000256" key="4">
    <source>
        <dbReference type="ARBA" id="ARBA00022989"/>
    </source>
</evidence>